<evidence type="ECO:0000259" key="1">
    <source>
        <dbReference type="Pfam" id="PF05876"/>
    </source>
</evidence>
<evidence type="ECO:0000313" key="4">
    <source>
        <dbReference type="Proteomes" id="UP001304467"/>
    </source>
</evidence>
<name>A0ABU5WQC8_9BURK</name>
<protein>
    <submittedName>
        <fullName evidence="3">Phage terminase large subunit family protein</fullName>
    </submittedName>
</protein>
<dbReference type="InterPro" id="IPR051220">
    <property type="entry name" value="TFA_Chaperone"/>
</dbReference>
<organism evidence="3 4">
    <name type="scientific">Burkholderia anthinoferrum</name>
    <dbReference type="NCBI Taxonomy" id="3090833"/>
    <lineage>
        <taxon>Bacteria</taxon>
        <taxon>Pseudomonadati</taxon>
        <taxon>Pseudomonadota</taxon>
        <taxon>Betaproteobacteria</taxon>
        <taxon>Burkholderiales</taxon>
        <taxon>Burkholderiaceae</taxon>
        <taxon>Burkholderia</taxon>
    </lineage>
</organism>
<comment type="caution">
    <text evidence="3">The sequence shown here is derived from an EMBL/GenBank/DDBJ whole genome shotgun (WGS) entry which is preliminary data.</text>
</comment>
<keyword evidence="4" id="KW-1185">Reference proteome</keyword>
<dbReference type="EMBL" id="JAWRLE010000025">
    <property type="protein sequence ID" value="MEB2580578.1"/>
    <property type="molecule type" value="Genomic_DNA"/>
</dbReference>
<evidence type="ECO:0000259" key="2">
    <source>
        <dbReference type="Pfam" id="PF20454"/>
    </source>
</evidence>
<dbReference type="PANTHER" id="PTHR34413:SF2">
    <property type="entry name" value="PROPHAGE TAIL FIBER ASSEMBLY PROTEIN HOMOLOG TFAE-RELATED"/>
    <property type="match status" value="1"/>
</dbReference>
<dbReference type="Pfam" id="PF20454">
    <property type="entry name" value="GpA_nuclease"/>
    <property type="match status" value="1"/>
</dbReference>
<reference evidence="3 4" key="1">
    <citation type="journal article" date="2023" name="Front. Microbiol.">
        <title>Genomic analyses of Burkholderia respiratory isolates indicates two evolutionarily distinct B. anthina clades.</title>
        <authorList>
            <person name="Pham A."/>
            <person name="Volmer J.G."/>
            <person name="Chambers D.C."/>
            <person name="Smith D.J."/>
            <person name="Reid D.W."/>
            <person name="Burr L."/>
            <person name="Wells T.J."/>
        </authorList>
    </citation>
    <scope>NUCLEOTIDE SEQUENCE [LARGE SCALE GENOMIC DNA]</scope>
    <source>
        <strain evidence="3 4">BCCIQ07A</strain>
    </source>
</reference>
<sequence length="679" mass="75469">MTEQATQHSTRRYARGYEALHAGLLAARRENLLPPPKLTLSQWAERYAVLSRETSAQTGRFRAFGYQRGMLDAVTDPSVEKISVMKSARVGYTKLMDHAVGYFIHQDPSPILVVQPRVEDAESYSKTEIAPMLRDTPVLAAIAGDQKAKNSDQTILAKAFRNGSSLTLVGANSPAGFRRITSRVVMFDEVDAYPVDGAGNEGDQIALGTKRSETFWNRKIVLGSTPTVKGFSRIEKSFAESDQRHFYVPCPHCGEFQVLEWGGPETPHGMKWEKDESGNGTPESVYYVCRHNGCIIEEADKPDMVEAGQWRATKPFAGHAGFHIWAGYSLFPNACWSNLVAEWMRVKDDPLARQTFINLVLGEPYEDRGDRALSETRLAARTEVWAAEVPDGVGVVTVGGDVQDDRVELETIGWGRNEESWSIDHAVIEGDPESAELWAKVDAYLKRVWRRADGHGLEVMAACIDSGGHHTQKVYEFAKARLGRRIWAVKGESARGGARSPVWPTKRPSSRTKASFRPVIIGVNSAKDVIRDRLRRDPQDVDGVLTYPAGYMHFPSDRDINYFAQLIAERSVTKIVNGQKFRVWELPPGRANEALDIRVYGYAALCGLMHMGLKLNRRVEAVEVDPTQLVEPAPAEPTVTDLDVVRAERPARPDGPVIKQEVPVKKTRIRRLAGARAGG</sequence>
<dbReference type="HAMAP" id="MF_04144">
    <property type="entry name" value="TERL_LAMBDA"/>
    <property type="match status" value="1"/>
</dbReference>
<dbReference type="Pfam" id="PF05876">
    <property type="entry name" value="GpA_ATPase"/>
    <property type="match status" value="1"/>
</dbReference>
<feature type="domain" description="Phage terminase large subunit GpA ATPase" evidence="1">
    <location>
        <begin position="55"/>
        <end position="310"/>
    </location>
</feature>
<proteinExistence type="inferred from homology"/>
<dbReference type="PANTHER" id="PTHR34413">
    <property type="entry name" value="PROPHAGE TAIL FIBER ASSEMBLY PROTEIN HOMOLOG TFAE-RELATED-RELATED"/>
    <property type="match status" value="1"/>
</dbReference>
<accession>A0ABU5WQC8</accession>
<dbReference type="InterPro" id="IPR046454">
    <property type="entry name" value="GpA_endonuclease"/>
</dbReference>
<gene>
    <name evidence="3" type="ORF">SB593_16620</name>
</gene>
<dbReference type="RefSeq" id="WP_323620055.1">
    <property type="nucleotide sequence ID" value="NZ_JAWRKY010000003.1"/>
</dbReference>
<dbReference type="InterPro" id="IPR008866">
    <property type="entry name" value="Phage_lambda_GpA-like"/>
</dbReference>
<dbReference type="InterPro" id="IPR046453">
    <property type="entry name" value="GpA_ATPase"/>
</dbReference>
<evidence type="ECO:0000313" key="3">
    <source>
        <dbReference type="EMBL" id="MEB2580578.1"/>
    </source>
</evidence>
<dbReference type="Proteomes" id="UP001304467">
    <property type="component" value="Unassembled WGS sequence"/>
</dbReference>
<feature type="domain" description="Terminase large subunit GpA endonuclease" evidence="2">
    <location>
        <begin position="319"/>
        <end position="613"/>
    </location>
</feature>